<evidence type="ECO:0000313" key="4">
    <source>
        <dbReference type="Proteomes" id="UP000033945"/>
    </source>
</evidence>
<protein>
    <submittedName>
        <fullName evidence="3">Peptidoglycan DL-endopeptidase CwlO</fullName>
    </submittedName>
</protein>
<keyword evidence="1" id="KW-0175">Coiled coil</keyword>
<dbReference type="Proteomes" id="UP000033945">
    <property type="component" value="Unassembled WGS sequence"/>
</dbReference>
<dbReference type="AlphaFoldDB" id="A0A0G1LPD2"/>
<dbReference type="EMBL" id="LCIT01000023">
    <property type="protein sequence ID" value="KKT61804.1"/>
    <property type="molecule type" value="Genomic_DNA"/>
</dbReference>
<evidence type="ECO:0000313" key="3">
    <source>
        <dbReference type="EMBL" id="KKT61804.1"/>
    </source>
</evidence>
<dbReference type="Gene3D" id="1.10.530.10">
    <property type="match status" value="1"/>
</dbReference>
<dbReference type="SUPFAM" id="SSF53955">
    <property type="entry name" value="Lysozyme-like"/>
    <property type="match status" value="1"/>
</dbReference>
<evidence type="ECO:0000256" key="1">
    <source>
        <dbReference type="SAM" id="Coils"/>
    </source>
</evidence>
<dbReference type="Gene3D" id="6.10.250.3150">
    <property type="match status" value="1"/>
</dbReference>
<comment type="caution">
    <text evidence="3">The sequence shown here is derived from an EMBL/GenBank/DDBJ whole genome shotgun (WGS) entry which is preliminary data.</text>
</comment>
<reference evidence="3 4" key="1">
    <citation type="journal article" date="2015" name="Nature">
        <title>rRNA introns, odd ribosomes, and small enigmatic genomes across a large radiation of phyla.</title>
        <authorList>
            <person name="Brown C.T."/>
            <person name="Hug L.A."/>
            <person name="Thomas B.C."/>
            <person name="Sharon I."/>
            <person name="Castelle C.J."/>
            <person name="Singh A."/>
            <person name="Wilkins M.J."/>
            <person name="Williams K.H."/>
            <person name="Banfield J.F."/>
        </authorList>
    </citation>
    <scope>NUCLEOTIDE SEQUENCE [LARGE SCALE GENOMIC DNA]</scope>
</reference>
<dbReference type="Pfam" id="PF13406">
    <property type="entry name" value="SLT_2"/>
    <property type="match status" value="1"/>
</dbReference>
<accession>A0A0G1LPD2</accession>
<dbReference type="InterPro" id="IPR031304">
    <property type="entry name" value="SLT_2"/>
</dbReference>
<sequence>MRNAKHEIRSAKLRFYHKFPARIASRLLLFFVLLFTFYFFLSDSFAEEIDQNAISQRRQQLEEELEKLENQIDGYRSVIQEKQREATTFERDIAIIDAQISKAKLEIKARNLSIAKLGEGIGDKKRLIGDLSVKLEQEKDSLAELLRRANELDSTSLIEVVLGYEKLSDFFSETDNFESIQKALQQSFDEIKQTKTDTENEKQELENRKSEETELRYLQEFEKKRKEEVENAKKNLLKQTKGQEKEYQKILSSRQKDAATIRSQLFVLRGSPAIPFEKALNYANMVYKSLGIRPAFLLGVIAEESNLGANIGTGDWKIELAHSKCSKQREAFLNLTSSLGLNPDLMPVSKRAWYGNCGGAMGPAQFMPTTWLLYKNRIAQYAGHNPPNPWEPLDAFFAAGLYLKDSGAGGGTYAAERKAALKYLAGGNWSKPAYSFYGDDVMALAAKYQEQIDIITKP</sequence>
<dbReference type="InterPro" id="IPR023346">
    <property type="entry name" value="Lysozyme-like_dom_sf"/>
</dbReference>
<feature type="domain" description="Transglycosylase SLT" evidence="2">
    <location>
        <begin position="285"/>
        <end position="407"/>
    </location>
</feature>
<feature type="coiled-coil region" evidence="1">
    <location>
        <begin position="181"/>
        <end position="246"/>
    </location>
</feature>
<feature type="coiled-coil region" evidence="1">
    <location>
        <begin position="128"/>
        <end position="155"/>
    </location>
</feature>
<feature type="coiled-coil region" evidence="1">
    <location>
        <begin position="51"/>
        <end position="85"/>
    </location>
</feature>
<organism evidence="3 4">
    <name type="scientific">Candidatus Giovannonibacteria bacterium GW2011_GWA2_44_26</name>
    <dbReference type="NCBI Taxonomy" id="1618648"/>
    <lineage>
        <taxon>Bacteria</taxon>
        <taxon>Candidatus Giovannoniibacteriota</taxon>
    </lineage>
</organism>
<gene>
    <name evidence="3" type="ORF">UW55_C0023G0004</name>
</gene>
<name>A0A0G1LPD2_9BACT</name>
<proteinExistence type="predicted"/>
<evidence type="ECO:0000259" key="2">
    <source>
        <dbReference type="Pfam" id="PF13406"/>
    </source>
</evidence>